<dbReference type="GO" id="GO:0006260">
    <property type="term" value="P:DNA replication"/>
    <property type="evidence" value="ECO:0007669"/>
    <property type="project" value="InterPro"/>
</dbReference>
<dbReference type="Gene3D" id="3.40.1310.30">
    <property type="match status" value="1"/>
</dbReference>
<reference evidence="2 3" key="1">
    <citation type="submission" date="2020-05" db="EMBL/GenBank/DDBJ databases">
        <title>Draft Genome Sequence of Bifidobacterium longum subsp. Infantis BI-G201, a Commercialization Strain.</title>
        <authorList>
            <person name="Song J."/>
            <person name="Xu Y."/>
            <person name="Han D."/>
            <person name="Teng Q."/>
            <person name="Jiang D."/>
            <person name="Liu Q."/>
        </authorList>
    </citation>
    <scope>NUCLEOTIDE SEQUENCE [LARGE SCALE GENOMIC DNA]</scope>
    <source>
        <strain evidence="2 3">BI-G201</strain>
    </source>
</reference>
<sequence>MRDMTHQRKATNEKGRYWAGLIYPDSCPDDWKDRMKISGLEILVSPVHDQDIADITTGELKKPHRHVIAMWANTTTRQNAERFFEQFGGPKMILRLENPRGMARYLIHMDDPDKAPYSPEDVLEFNGADWKKIALVEGNQSDAMSIVKLVEEERIHGYFDLLKACEADHPDLLEFATKQVTFCREVIWSYWNSYFALPKEERHGKA</sequence>
<dbReference type="EMBL" id="JABNND010000020">
    <property type="protein sequence ID" value="NQX51544.1"/>
    <property type="molecule type" value="Genomic_DNA"/>
</dbReference>
<evidence type="ECO:0000313" key="3">
    <source>
        <dbReference type="Proteomes" id="UP000551316"/>
    </source>
</evidence>
<organism evidence="2 3">
    <name type="scientific">Bifidobacterium longum subsp. infantis</name>
    <dbReference type="NCBI Taxonomy" id="1682"/>
    <lineage>
        <taxon>Bacteria</taxon>
        <taxon>Bacillati</taxon>
        <taxon>Actinomycetota</taxon>
        <taxon>Actinomycetes</taxon>
        <taxon>Bifidobacteriales</taxon>
        <taxon>Bifidobacteriaceae</taxon>
        <taxon>Bifidobacterium</taxon>
    </lineage>
</organism>
<dbReference type="GO" id="GO:0003916">
    <property type="term" value="F:DNA topoisomerase activity"/>
    <property type="evidence" value="ECO:0007669"/>
    <property type="project" value="InterPro"/>
</dbReference>
<evidence type="ECO:0000313" key="2">
    <source>
        <dbReference type="EMBL" id="NQX51544.1"/>
    </source>
</evidence>
<gene>
    <name evidence="2" type="ORF">HNS28_08860</name>
</gene>
<name>A0A7D5BTF2_BIFLI</name>
<accession>A0A7D5BTF2</accession>
<proteinExistence type="predicted"/>
<dbReference type="GO" id="GO:0005727">
    <property type="term" value="C:extrachromosomal circular DNA"/>
    <property type="evidence" value="ECO:0007669"/>
    <property type="project" value="InterPro"/>
</dbReference>
<dbReference type="AlphaFoldDB" id="A0A7D5BTF2"/>
<comment type="caution">
    <text evidence="2">The sequence shown here is derived from an EMBL/GenBank/DDBJ whole genome shotgun (WGS) entry which is preliminary data.</text>
</comment>
<dbReference type="Proteomes" id="UP000551316">
    <property type="component" value="Unassembled WGS sequence"/>
</dbReference>
<dbReference type="Pfam" id="PF01719">
    <property type="entry name" value="Rep_OBD"/>
    <property type="match status" value="1"/>
</dbReference>
<feature type="domain" description="Plasmid replication protein origin binding" evidence="1">
    <location>
        <begin position="12"/>
        <end position="129"/>
    </location>
</feature>
<dbReference type="RefSeq" id="WP_080714830.1">
    <property type="nucleotide sequence ID" value="NZ_CP054425.1"/>
</dbReference>
<protein>
    <submittedName>
        <fullName evidence="2">Replication protein</fullName>
    </submittedName>
</protein>
<dbReference type="GO" id="GO:0003677">
    <property type="term" value="F:DNA binding"/>
    <property type="evidence" value="ECO:0007669"/>
    <property type="project" value="InterPro"/>
</dbReference>
<evidence type="ECO:0000259" key="1">
    <source>
        <dbReference type="Pfam" id="PF01719"/>
    </source>
</evidence>
<dbReference type="InterPro" id="IPR002631">
    <property type="entry name" value="Plasmid_rep_OBD"/>
</dbReference>